<dbReference type="Proteomes" id="UP000274131">
    <property type="component" value="Unassembled WGS sequence"/>
</dbReference>
<reference evidence="4" key="1">
    <citation type="submission" date="2017-02" db="UniProtKB">
        <authorList>
            <consortium name="WormBaseParasite"/>
        </authorList>
    </citation>
    <scope>IDENTIFICATION</scope>
</reference>
<dbReference type="EMBL" id="UXUI01008826">
    <property type="protein sequence ID" value="VDD92469.1"/>
    <property type="molecule type" value="Genomic_DNA"/>
</dbReference>
<keyword evidence="3" id="KW-1185">Reference proteome</keyword>
<organism evidence="4">
    <name type="scientific">Enterobius vermicularis</name>
    <name type="common">Human pinworm</name>
    <dbReference type="NCBI Taxonomy" id="51028"/>
    <lineage>
        <taxon>Eukaryota</taxon>
        <taxon>Metazoa</taxon>
        <taxon>Ecdysozoa</taxon>
        <taxon>Nematoda</taxon>
        <taxon>Chromadorea</taxon>
        <taxon>Rhabditida</taxon>
        <taxon>Spirurina</taxon>
        <taxon>Oxyuridomorpha</taxon>
        <taxon>Oxyuroidea</taxon>
        <taxon>Oxyuridae</taxon>
        <taxon>Enterobius</taxon>
    </lineage>
</organism>
<dbReference type="AlphaFoldDB" id="A0A0N4VB38"/>
<reference evidence="2 3" key="2">
    <citation type="submission" date="2018-10" db="EMBL/GenBank/DDBJ databases">
        <authorList>
            <consortium name="Pathogen Informatics"/>
        </authorList>
    </citation>
    <scope>NUCLEOTIDE SEQUENCE [LARGE SCALE GENOMIC DNA]</scope>
</reference>
<keyword evidence="1" id="KW-0472">Membrane</keyword>
<proteinExistence type="predicted"/>
<sequence length="138" mass="15810">MERQEKLQHKTGEILARKVQTSNTIRHRSGCRKYPYPKEGEKETNPGLHVPIINLISNAKRLSSQQALQSGTTHFSTGLIFIIIAITVGILLVYRTTTLMDYLDRIKEHEANKRKEMEARVLRRTSTIDTRSSFFSPA</sequence>
<evidence type="ECO:0000313" key="4">
    <source>
        <dbReference type="WBParaSite" id="EVEC_0000773601-mRNA-1"/>
    </source>
</evidence>
<feature type="transmembrane region" description="Helical" evidence="1">
    <location>
        <begin position="75"/>
        <end position="94"/>
    </location>
</feature>
<keyword evidence="1" id="KW-0812">Transmembrane</keyword>
<evidence type="ECO:0000313" key="2">
    <source>
        <dbReference type="EMBL" id="VDD92469.1"/>
    </source>
</evidence>
<dbReference type="WBParaSite" id="EVEC_0000773601-mRNA-1">
    <property type="protein sequence ID" value="EVEC_0000773601-mRNA-1"/>
    <property type="gene ID" value="EVEC_0000773601"/>
</dbReference>
<evidence type="ECO:0000313" key="3">
    <source>
        <dbReference type="Proteomes" id="UP000274131"/>
    </source>
</evidence>
<evidence type="ECO:0000256" key="1">
    <source>
        <dbReference type="SAM" id="Phobius"/>
    </source>
</evidence>
<gene>
    <name evidence="2" type="ORF">EVEC_LOCUS7220</name>
</gene>
<accession>A0A0N4VB38</accession>
<name>A0A0N4VB38_ENTVE</name>
<protein>
    <submittedName>
        <fullName evidence="4">Col_cuticle_N domain-containing protein</fullName>
    </submittedName>
</protein>
<keyword evidence="1" id="KW-1133">Transmembrane helix</keyword>